<evidence type="ECO:0000256" key="3">
    <source>
        <dbReference type="PROSITE-ProRule" id="PRU00335"/>
    </source>
</evidence>
<name>A0A1G8G3U5_9BACI</name>
<reference evidence="5 6" key="1">
    <citation type="submission" date="2016-10" db="EMBL/GenBank/DDBJ databases">
        <authorList>
            <person name="de Groot N.N."/>
        </authorList>
    </citation>
    <scope>NUCLEOTIDE SEQUENCE [LARGE SCALE GENOMIC DNA]</scope>
    <source>
        <strain evidence="6">P4B,CCM 7963,CECT 7998,DSM 25260,IBRC-M 10614,KCTC 13821</strain>
    </source>
</reference>
<dbReference type="SUPFAM" id="SSF46689">
    <property type="entry name" value="Homeodomain-like"/>
    <property type="match status" value="1"/>
</dbReference>
<dbReference type="Gene3D" id="1.10.10.60">
    <property type="entry name" value="Homeodomain-like"/>
    <property type="match status" value="1"/>
</dbReference>
<evidence type="ECO:0000313" key="5">
    <source>
        <dbReference type="EMBL" id="SDH89029.1"/>
    </source>
</evidence>
<dbReference type="PRINTS" id="PR00455">
    <property type="entry name" value="HTHTETR"/>
</dbReference>
<dbReference type="Pfam" id="PF17932">
    <property type="entry name" value="TetR_C_24"/>
    <property type="match status" value="1"/>
</dbReference>
<evidence type="ECO:0000256" key="2">
    <source>
        <dbReference type="ARBA" id="ARBA00023125"/>
    </source>
</evidence>
<dbReference type="InterPro" id="IPR050624">
    <property type="entry name" value="HTH-type_Tx_Regulator"/>
</dbReference>
<dbReference type="InterPro" id="IPR023772">
    <property type="entry name" value="DNA-bd_HTH_TetR-type_CS"/>
</dbReference>
<protein>
    <submittedName>
        <fullName evidence="5">Transcriptional regulator, TetR family</fullName>
    </submittedName>
</protein>
<keyword evidence="2 3" id="KW-0238">DNA-binding</keyword>
<evidence type="ECO:0000313" key="6">
    <source>
        <dbReference type="Proteomes" id="UP000199017"/>
    </source>
</evidence>
<feature type="domain" description="HTH tetR-type" evidence="4">
    <location>
        <begin position="1"/>
        <end position="59"/>
    </location>
</feature>
<dbReference type="Proteomes" id="UP000199017">
    <property type="component" value="Unassembled WGS sequence"/>
</dbReference>
<dbReference type="PANTHER" id="PTHR43479:SF11">
    <property type="entry name" value="ACREF_ENVCD OPERON REPRESSOR-RELATED"/>
    <property type="match status" value="1"/>
</dbReference>
<sequence>MKEEIIKTSIQLFEQQGFIETSIRDIVQTLGVTKGTFYYYFNSKEQVLMTIHSSYIDNVLEQQKAILKNKNLSHVEKLHQLIDMLITNISPRGQSARVFFREFRHLSESHLNEVRPKRDEIRNAIEKVIIDGMQAGVFRSNLQPDIITLGILGACNWTYQWFNPEGKTSDKEVASIYVDMILNGISTEQNKE</sequence>
<dbReference type="EMBL" id="FNDU01000003">
    <property type="protein sequence ID" value="SDH89029.1"/>
    <property type="molecule type" value="Genomic_DNA"/>
</dbReference>
<dbReference type="InterPro" id="IPR001647">
    <property type="entry name" value="HTH_TetR"/>
</dbReference>
<dbReference type="SUPFAM" id="SSF48498">
    <property type="entry name" value="Tetracyclin repressor-like, C-terminal domain"/>
    <property type="match status" value="1"/>
</dbReference>
<organism evidence="5 6">
    <name type="scientific">Alteribacillus bidgolensis</name>
    <dbReference type="NCBI Taxonomy" id="930129"/>
    <lineage>
        <taxon>Bacteria</taxon>
        <taxon>Bacillati</taxon>
        <taxon>Bacillota</taxon>
        <taxon>Bacilli</taxon>
        <taxon>Bacillales</taxon>
        <taxon>Bacillaceae</taxon>
        <taxon>Alteribacillus</taxon>
    </lineage>
</organism>
<dbReference type="InterPro" id="IPR041490">
    <property type="entry name" value="KstR2_TetR_C"/>
</dbReference>
<dbReference type="InterPro" id="IPR009057">
    <property type="entry name" value="Homeodomain-like_sf"/>
</dbReference>
<dbReference type="PANTHER" id="PTHR43479">
    <property type="entry name" value="ACREF/ENVCD OPERON REPRESSOR-RELATED"/>
    <property type="match status" value="1"/>
</dbReference>
<dbReference type="Pfam" id="PF00440">
    <property type="entry name" value="TetR_N"/>
    <property type="match status" value="1"/>
</dbReference>
<keyword evidence="6" id="KW-1185">Reference proteome</keyword>
<accession>A0A1G8G3U5</accession>
<proteinExistence type="predicted"/>
<keyword evidence="1" id="KW-0678">Repressor</keyword>
<dbReference type="PROSITE" id="PS01081">
    <property type="entry name" value="HTH_TETR_1"/>
    <property type="match status" value="1"/>
</dbReference>
<dbReference type="GO" id="GO:0003677">
    <property type="term" value="F:DNA binding"/>
    <property type="evidence" value="ECO:0007669"/>
    <property type="project" value="UniProtKB-UniRule"/>
</dbReference>
<evidence type="ECO:0000256" key="1">
    <source>
        <dbReference type="ARBA" id="ARBA00022491"/>
    </source>
</evidence>
<evidence type="ECO:0000259" key="4">
    <source>
        <dbReference type="PROSITE" id="PS50977"/>
    </source>
</evidence>
<dbReference type="RefSeq" id="WP_091582671.1">
    <property type="nucleotide sequence ID" value="NZ_FNDU01000003.1"/>
</dbReference>
<feature type="DNA-binding region" description="H-T-H motif" evidence="3">
    <location>
        <begin position="22"/>
        <end position="41"/>
    </location>
</feature>
<dbReference type="Gene3D" id="1.10.357.10">
    <property type="entry name" value="Tetracycline Repressor, domain 2"/>
    <property type="match status" value="1"/>
</dbReference>
<dbReference type="AlphaFoldDB" id="A0A1G8G3U5"/>
<dbReference type="PROSITE" id="PS50977">
    <property type="entry name" value="HTH_TETR_2"/>
    <property type="match status" value="1"/>
</dbReference>
<gene>
    <name evidence="5" type="ORF">SAMN05216352_103212</name>
</gene>
<dbReference type="STRING" id="930129.SAMN05216352_103212"/>
<dbReference type="OrthoDB" id="9814200at2"/>
<dbReference type="InterPro" id="IPR036271">
    <property type="entry name" value="Tet_transcr_reg_TetR-rel_C_sf"/>
</dbReference>